<dbReference type="GO" id="GO:0005829">
    <property type="term" value="C:cytosol"/>
    <property type="evidence" value="ECO:0007669"/>
    <property type="project" value="TreeGrafter"/>
</dbReference>
<dbReference type="InterPro" id="IPR012893">
    <property type="entry name" value="HipA-like_C"/>
</dbReference>
<reference evidence="5 6" key="1">
    <citation type="submission" date="2018-09" db="EMBL/GenBank/DDBJ databases">
        <title>Metagenome Assembled Genomes from an Advanced Water Purification Facility.</title>
        <authorList>
            <person name="Stamps B.W."/>
            <person name="Spear J.R."/>
        </authorList>
    </citation>
    <scope>NUCLEOTIDE SEQUENCE [LARGE SCALE GENOMIC DNA]</scope>
    <source>
        <strain evidence="5">Bin_27_1</strain>
    </source>
</reference>
<evidence type="ECO:0000256" key="1">
    <source>
        <dbReference type="ARBA" id="ARBA00010164"/>
    </source>
</evidence>
<keyword evidence="3" id="KW-0418">Kinase</keyword>
<proteinExistence type="inferred from homology"/>
<dbReference type="EMBL" id="SSFD01000157">
    <property type="protein sequence ID" value="TXH85116.1"/>
    <property type="molecule type" value="Genomic_DNA"/>
</dbReference>
<dbReference type="NCBIfam" id="NF007297">
    <property type="entry name" value="PRK09775.1"/>
    <property type="match status" value="1"/>
</dbReference>
<accession>A0A5C7SPV7</accession>
<protein>
    <submittedName>
        <fullName evidence="5">Type II toxin-antitoxin system HipA family toxin YjjJ</fullName>
    </submittedName>
</protein>
<evidence type="ECO:0000313" key="6">
    <source>
        <dbReference type="Proteomes" id="UP000321192"/>
    </source>
</evidence>
<sequence length="447" mass="48064">MSRHADAIRLQLAKAPLPGRQLFELIGVSQPTGSRALRALGSEIVRLGAARSIQYALRDNARGLPDILVHRIDAEGQIRRLGTLIPVRPEGFVMLQDNGVALHSDGLPWWLFDMRPQGYLGRAYAARHGAALGLPERLNDWTDTHVLRALLAHGHDLVGNLLLGDVARERFLAGPPPSPIEEEGKAAQYARLAGEAARGEVPGSSAGGEQPKFTAFAATPNGPCHVIVKFSEVVEGPVSERWRDLLLAEHLALETLREAGIPAAVTRVADHGAQRFLEVERFDRVGPTGRRALISLAAMDAEFIGAGTGGWPGIAQRLAKAGQIVTEAADAANLLWSFGTLIGNTDMHSGNLSFISEHGRPYAIAPAYDMTPMCFAPRIGGGLPDTIADAALHPGIANDVWRRAEPLSQAFLHRLRTASGFSRRFAPCIAALEDHIARVGRKIARLG</sequence>
<dbReference type="InterPro" id="IPR052028">
    <property type="entry name" value="HipA_Ser/Thr_kinase"/>
</dbReference>
<comment type="caution">
    <text evidence="5">The sequence shown here is derived from an EMBL/GenBank/DDBJ whole genome shotgun (WGS) entry which is preliminary data.</text>
</comment>
<dbReference type="PANTHER" id="PTHR37419:SF8">
    <property type="entry name" value="TOXIN YJJJ"/>
    <property type="match status" value="1"/>
</dbReference>
<dbReference type="Pfam" id="PF07804">
    <property type="entry name" value="HipA_C"/>
    <property type="match status" value="1"/>
</dbReference>
<evidence type="ECO:0000313" key="5">
    <source>
        <dbReference type="EMBL" id="TXH85116.1"/>
    </source>
</evidence>
<keyword evidence="2" id="KW-0808">Transferase</keyword>
<dbReference type="GO" id="GO:0004674">
    <property type="term" value="F:protein serine/threonine kinase activity"/>
    <property type="evidence" value="ECO:0007669"/>
    <property type="project" value="TreeGrafter"/>
</dbReference>
<dbReference type="RefSeq" id="WP_276658593.1">
    <property type="nucleotide sequence ID" value="NZ_SSFD01000157.1"/>
</dbReference>
<comment type="similarity">
    <text evidence="1">Belongs to the HipA Ser/Thr kinase family.</text>
</comment>
<evidence type="ECO:0000259" key="4">
    <source>
        <dbReference type="Pfam" id="PF07804"/>
    </source>
</evidence>
<dbReference type="PANTHER" id="PTHR37419">
    <property type="entry name" value="SERINE/THREONINE-PROTEIN KINASE TOXIN HIPA"/>
    <property type="match status" value="1"/>
</dbReference>
<evidence type="ECO:0000256" key="2">
    <source>
        <dbReference type="ARBA" id="ARBA00022679"/>
    </source>
</evidence>
<dbReference type="Proteomes" id="UP000321192">
    <property type="component" value="Unassembled WGS sequence"/>
</dbReference>
<organism evidence="5 6">
    <name type="scientific">Thauera aminoaromatica</name>
    <dbReference type="NCBI Taxonomy" id="164330"/>
    <lineage>
        <taxon>Bacteria</taxon>
        <taxon>Pseudomonadati</taxon>
        <taxon>Pseudomonadota</taxon>
        <taxon>Betaproteobacteria</taxon>
        <taxon>Rhodocyclales</taxon>
        <taxon>Zoogloeaceae</taxon>
        <taxon>Thauera</taxon>
    </lineage>
</organism>
<feature type="domain" description="HipA-like C-terminal" evidence="4">
    <location>
        <begin position="204"/>
        <end position="376"/>
    </location>
</feature>
<gene>
    <name evidence="5" type="primary">yjjJ</name>
    <name evidence="5" type="ORF">E6Q80_10210</name>
</gene>
<name>A0A5C7SPV7_THASP</name>
<dbReference type="AlphaFoldDB" id="A0A5C7SPV7"/>
<evidence type="ECO:0000256" key="3">
    <source>
        <dbReference type="ARBA" id="ARBA00022777"/>
    </source>
</evidence>